<dbReference type="SUPFAM" id="SSF53850">
    <property type="entry name" value="Periplasmic binding protein-like II"/>
    <property type="match status" value="1"/>
</dbReference>
<keyword evidence="3" id="KW-1185">Reference proteome</keyword>
<dbReference type="EMBL" id="AP025730">
    <property type="protein sequence ID" value="BDI07022.1"/>
    <property type="molecule type" value="Genomic_DNA"/>
</dbReference>
<dbReference type="Gene3D" id="3.40.190.10">
    <property type="entry name" value="Periplasmic binding protein-like II"/>
    <property type="match status" value="2"/>
</dbReference>
<dbReference type="RefSeq" id="WP_251970248.1">
    <property type="nucleotide sequence ID" value="NZ_AP025730.1"/>
</dbReference>
<protein>
    <submittedName>
        <fullName evidence="2">C4-dicarboxylate ABC transporter substrate-binding protein</fullName>
    </submittedName>
</protein>
<evidence type="ECO:0000256" key="1">
    <source>
        <dbReference type="SAM" id="Phobius"/>
    </source>
</evidence>
<keyword evidence="1" id="KW-1133">Transmembrane helix</keyword>
<feature type="transmembrane region" description="Helical" evidence="1">
    <location>
        <begin position="29"/>
        <end position="51"/>
    </location>
</feature>
<accession>A0ABN6PRL4</accession>
<dbReference type="PANTHER" id="PTHR42941:SF1">
    <property type="entry name" value="SLL1037 PROTEIN"/>
    <property type="match status" value="1"/>
</dbReference>
<sequence>MSALPRRAARAPRAAIHQLRSTLLSVRDLLVTGGPVLLLALAAIVAAYWLLDPTPPRRMLLATGPEQGAYAEFGKRYRDTLKKDGIEVQLLPSRGSLENLRLLREGKVDAAFVQGGAEALRGLDEEEAPEGLLSLGSLFREPVWVFYREAAAQAALGRTTLDSLSQLADWRLNIGHEGSGVTNLMRRLLEANGLDTRRMQLGRLEPTPAVVALLEGSIDAMALVSAPESPLVRMLLITPGIRLLDFAQAEAYARRVPQVQPISLPRGVVDLAQDLPAQDVRLVAPTATLVVREATHPALQQLLVQAARRIHSEANWFQHKNEFPQMGASDYALAPEAQRFYESGAPLLQRYLPFWVANLVDRMWVVLVSIAALLIPLSRIVPPLYTFRIRSRIFRWYGSLRDIEERAGAPNRSADDTAQLLAELNDLDARVERLPVPLSHAEELYALRGHIRLVQRRLGGS</sequence>
<evidence type="ECO:0000313" key="3">
    <source>
        <dbReference type="Proteomes" id="UP001057498"/>
    </source>
</evidence>
<evidence type="ECO:0000313" key="2">
    <source>
        <dbReference type="EMBL" id="BDI07022.1"/>
    </source>
</evidence>
<dbReference type="Pfam" id="PF16868">
    <property type="entry name" value="NMT1_3"/>
    <property type="match status" value="1"/>
</dbReference>
<reference evidence="2" key="1">
    <citation type="submission" date="2022-04" db="EMBL/GenBank/DDBJ databases">
        <title>Whole genome sequence of Sphaerotilus sp. FB-5.</title>
        <authorList>
            <person name="Takeda M."/>
            <person name="Narihara S."/>
            <person name="Akimoto M."/>
            <person name="Akimoto R."/>
            <person name="Nishiyashiki S."/>
            <person name="Murakami T."/>
        </authorList>
    </citation>
    <scope>NUCLEOTIDE SEQUENCE</scope>
    <source>
        <strain evidence="2">FB-5</strain>
    </source>
</reference>
<dbReference type="PANTHER" id="PTHR42941">
    <property type="entry name" value="SLL1037 PROTEIN"/>
    <property type="match status" value="1"/>
</dbReference>
<gene>
    <name evidence="2" type="ORF">CATMQ487_39920</name>
</gene>
<organism evidence="2 3">
    <name type="scientific">Sphaerotilus microaerophilus</name>
    <dbReference type="NCBI Taxonomy" id="2914710"/>
    <lineage>
        <taxon>Bacteria</taxon>
        <taxon>Pseudomonadati</taxon>
        <taxon>Pseudomonadota</taxon>
        <taxon>Betaproteobacteria</taxon>
        <taxon>Burkholderiales</taxon>
        <taxon>Sphaerotilaceae</taxon>
        <taxon>Sphaerotilus</taxon>
    </lineage>
</organism>
<dbReference type="InterPro" id="IPR011852">
    <property type="entry name" value="TRAP_TAXI"/>
</dbReference>
<keyword evidence="1" id="KW-0472">Membrane</keyword>
<feature type="transmembrane region" description="Helical" evidence="1">
    <location>
        <begin position="363"/>
        <end position="385"/>
    </location>
</feature>
<dbReference type="Proteomes" id="UP001057498">
    <property type="component" value="Chromosome"/>
</dbReference>
<proteinExistence type="predicted"/>
<keyword evidence="1" id="KW-0812">Transmembrane</keyword>
<name>A0ABN6PRL4_9BURK</name>